<gene>
    <name evidence="3" type="ORF">GCM10009547_23660</name>
</gene>
<dbReference type="RefSeq" id="WP_344604917.1">
    <property type="nucleotide sequence ID" value="NZ_BAAAHE010000017.1"/>
</dbReference>
<evidence type="ECO:0000256" key="2">
    <source>
        <dbReference type="ARBA" id="ARBA00049106"/>
    </source>
</evidence>
<organism evidence="3 4">
    <name type="scientific">Sporichthya brevicatena</name>
    <dbReference type="NCBI Taxonomy" id="171442"/>
    <lineage>
        <taxon>Bacteria</taxon>
        <taxon>Bacillati</taxon>
        <taxon>Actinomycetota</taxon>
        <taxon>Actinomycetes</taxon>
        <taxon>Sporichthyales</taxon>
        <taxon>Sporichthyaceae</taxon>
        <taxon>Sporichthya</taxon>
    </lineage>
</organism>
<proteinExistence type="inferred from homology"/>
<evidence type="ECO:0000313" key="4">
    <source>
        <dbReference type="Proteomes" id="UP001500957"/>
    </source>
</evidence>
<comment type="similarity">
    <text evidence="1">Belongs to the F420H(2)-dependent quinone reductase family.</text>
</comment>
<sequence length="149" mass="16461">MSGLNNVAASVGAWVLETGHRTLLTLTGGRFPHRIGGMETIELHTIGRKSGRRRSTLLTAPIAEPGRVVLIASKGGHDQHPDWYRNLVANPEVEITRAGRTIRMRARTASAEERPELWARAVQAYRGYAGYQKRSARQIPVVICEPVVD</sequence>
<dbReference type="NCBIfam" id="TIGR00026">
    <property type="entry name" value="hi_GC_TIGR00026"/>
    <property type="match status" value="1"/>
</dbReference>
<dbReference type="InterPro" id="IPR012349">
    <property type="entry name" value="Split_barrel_FMN-bd"/>
</dbReference>
<dbReference type="PANTHER" id="PTHR39428:SF1">
    <property type="entry name" value="F420H(2)-DEPENDENT QUINONE REDUCTASE RV1261C"/>
    <property type="match status" value="1"/>
</dbReference>
<dbReference type="Gene3D" id="2.30.110.10">
    <property type="entry name" value="Electron Transport, Fmn-binding Protein, Chain A"/>
    <property type="match status" value="1"/>
</dbReference>
<evidence type="ECO:0000313" key="3">
    <source>
        <dbReference type="EMBL" id="GAA0620339.1"/>
    </source>
</evidence>
<name>A0ABP3S336_9ACTN</name>
<comment type="caution">
    <text evidence="3">The sequence shown here is derived from an EMBL/GenBank/DDBJ whole genome shotgun (WGS) entry which is preliminary data.</text>
</comment>
<protein>
    <submittedName>
        <fullName evidence="3">Nitroreductase/quinone reductase family protein</fullName>
    </submittedName>
</protein>
<keyword evidence="4" id="KW-1185">Reference proteome</keyword>
<accession>A0ABP3S336</accession>
<dbReference type="Pfam" id="PF04075">
    <property type="entry name" value="F420H2_quin_red"/>
    <property type="match status" value="1"/>
</dbReference>
<dbReference type="PANTHER" id="PTHR39428">
    <property type="entry name" value="F420H(2)-DEPENDENT QUINONE REDUCTASE RV1261C"/>
    <property type="match status" value="1"/>
</dbReference>
<dbReference type="EMBL" id="BAAAHE010000017">
    <property type="protein sequence ID" value="GAA0620339.1"/>
    <property type="molecule type" value="Genomic_DNA"/>
</dbReference>
<evidence type="ECO:0000256" key="1">
    <source>
        <dbReference type="ARBA" id="ARBA00008710"/>
    </source>
</evidence>
<reference evidence="4" key="1">
    <citation type="journal article" date="2019" name="Int. J. Syst. Evol. Microbiol.">
        <title>The Global Catalogue of Microorganisms (GCM) 10K type strain sequencing project: providing services to taxonomists for standard genome sequencing and annotation.</title>
        <authorList>
            <consortium name="The Broad Institute Genomics Platform"/>
            <consortium name="The Broad Institute Genome Sequencing Center for Infectious Disease"/>
            <person name="Wu L."/>
            <person name="Ma J."/>
        </authorList>
    </citation>
    <scope>NUCLEOTIDE SEQUENCE [LARGE SCALE GENOMIC DNA]</scope>
    <source>
        <strain evidence="4">JCM 10671</strain>
    </source>
</reference>
<comment type="catalytic activity">
    <reaction evidence="2">
        <text>oxidized coenzyme F420-(gamma-L-Glu)(n) + a quinol + H(+) = reduced coenzyme F420-(gamma-L-Glu)(n) + a quinone</text>
        <dbReference type="Rhea" id="RHEA:39663"/>
        <dbReference type="Rhea" id="RHEA-COMP:12939"/>
        <dbReference type="Rhea" id="RHEA-COMP:14378"/>
        <dbReference type="ChEBI" id="CHEBI:15378"/>
        <dbReference type="ChEBI" id="CHEBI:24646"/>
        <dbReference type="ChEBI" id="CHEBI:132124"/>
        <dbReference type="ChEBI" id="CHEBI:133980"/>
        <dbReference type="ChEBI" id="CHEBI:139511"/>
    </reaction>
</comment>
<dbReference type="Proteomes" id="UP001500957">
    <property type="component" value="Unassembled WGS sequence"/>
</dbReference>
<dbReference type="InterPro" id="IPR004378">
    <property type="entry name" value="F420H2_quin_Rdtase"/>
</dbReference>